<keyword evidence="1 3" id="KW-0853">WD repeat</keyword>
<dbReference type="InterPro" id="IPR036322">
    <property type="entry name" value="WD40_repeat_dom_sf"/>
</dbReference>
<comment type="caution">
    <text evidence="6">The sequence shown here is derived from an EMBL/GenBank/DDBJ whole genome shotgun (WGS) entry which is preliminary data.</text>
</comment>
<feature type="compositionally biased region" description="Polar residues" evidence="4">
    <location>
        <begin position="1086"/>
        <end position="1095"/>
    </location>
</feature>
<dbReference type="SMART" id="SM00320">
    <property type="entry name" value="WD40"/>
    <property type="match status" value="4"/>
</dbReference>
<proteinExistence type="predicted"/>
<dbReference type="Pfam" id="PF00400">
    <property type="entry name" value="WD40"/>
    <property type="match status" value="4"/>
</dbReference>
<reference evidence="6" key="1">
    <citation type="submission" date="2019-08" db="EMBL/GenBank/DDBJ databases">
        <title>The improved chromosome-level genome for the pearl oyster Pinctada fucata martensii using PacBio sequencing and Hi-C.</title>
        <authorList>
            <person name="Zheng Z."/>
        </authorList>
    </citation>
    <scope>NUCLEOTIDE SEQUENCE</scope>
    <source>
        <strain evidence="6">ZZ-2019</strain>
        <tissue evidence="6">Adductor muscle</tissue>
    </source>
</reference>
<keyword evidence="2" id="KW-0677">Repeat</keyword>
<gene>
    <name evidence="6" type="ORF">FSP39_003593</name>
</gene>
<dbReference type="PRINTS" id="PR00320">
    <property type="entry name" value="GPROTEINBRPT"/>
</dbReference>
<feature type="region of interest" description="Disordered" evidence="4">
    <location>
        <begin position="789"/>
        <end position="843"/>
    </location>
</feature>
<dbReference type="EMBL" id="VSWD01000010">
    <property type="protein sequence ID" value="KAK3089437.1"/>
    <property type="molecule type" value="Genomic_DNA"/>
</dbReference>
<protein>
    <recommendedName>
        <fullName evidence="5">F-box domain-containing protein</fullName>
    </recommendedName>
</protein>
<feature type="region of interest" description="Disordered" evidence="4">
    <location>
        <begin position="977"/>
        <end position="1017"/>
    </location>
</feature>
<feature type="compositionally biased region" description="Low complexity" evidence="4">
    <location>
        <begin position="997"/>
        <end position="1011"/>
    </location>
</feature>
<dbReference type="InterPro" id="IPR001680">
    <property type="entry name" value="WD40_rpt"/>
</dbReference>
<dbReference type="Gene3D" id="2.130.10.10">
    <property type="entry name" value="YVTN repeat-like/Quinoprotein amine dehydrogenase"/>
    <property type="match status" value="2"/>
</dbReference>
<feature type="repeat" description="WD" evidence="3">
    <location>
        <begin position="636"/>
        <end position="658"/>
    </location>
</feature>
<dbReference type="AlphaFoldDB" id="A0AA88XS23"/>
<dbReference type="CDD" id="cd22136">
    <property type="entry name" value="F-box_FBXW10"/>
    <property type="match status" value="1"/>
</dbReference>
<dbReference type="InterPro" id="IPR051075">
    <property type="entry name" value="SCF_subunit_WD-repeat"/>
</dbReference>
<evidence type="ECO:0000256" key="2">
    <source>
        <dbReference type="ARBA" id="ARBA00022737"/>
    </source>
</evidence>
<organism evidence="6 7">
    <name type="scientific">Pinctada imbricata</name>
    <name type="common">Atlantic pearl-oyster</name>
    <name type="synonym">Pinctada martensii</name>
    <dbReference type="NCBI Taxonomy" id="66713"/>
    <lineage>
        <taxon>Eukaryota</taxon>
        <taxon>Metazoa</taxon>
        <taxon>Spiralia</taxon>
        <taxon>Lophotrochozoa</taxon>
        <taxon>Mollusca</taxon>
        <taxon>Bivalvia</taxon>
        <taxon>Autobranchia</taxon>
        <taxon>Pteriomorphia</taxon>
        <taxon>Pterioida</taxon>
        <taxon>Pterioidea</taxon>
        <taxon>Pteriidae</taxon>
        <taxon>Pinctada</taxon>
    </lineage>
</organism>
<dbReference type="PROSITE" id="PS00678">
    <property type="entry name" value="WD_REPEATS_1"/>
    <property type="match status" value="2"/>
</dbReference>
<feature type="repeat" description="WD" evidence="3">
    <location>
        <begin position="483"/>
        <end position="524"/>
    </location>
</feature>
<dbReference type="Proteomes" id="UP001186944">
    <property type="component" value="Unassembled WGS sequence"/>
</dbReference>
<evidence type="ECO:0000313" key="6">
    <source>
        <dbReference type="EMBL" id="KAK3089437.1"/>
    </source>
</evidence>
<evidence type="ECO:0000256" key="3">
    <source>
        <dbReference type="PROSITE-ProRule" id="PRU00221"/>
    </source>
</evidence>
<evidence type="ECO:0000313" key="7">
    <source>
        <dbReference type="Proteomes" id="UP001186944"/>
    </source>
</evidence>
<dbReference type="SMART" id="SM00256">
    <property type="entry name" value="FBOX"/>
    <property type="match status" value="1"/>
</dbReference>
<dbReference type="PROSITE" id="PS50082">
    <property type="entry name" value="WD_REPEATS_2"/>
    <property type="match status" value="2"/>
</dbReference>
<keyword evidence="7" id="KW-1185">Reference proteome</keyword>
<dbReference type="Pfam" id="PF00646">
    <property type="entry name" value="F-box"/>
    <property type="match status" value="1"/>
</dbReference>
<evidence type="ECO:0000256" key="4">
    <source>
        <dbReference type="SAM" id="MobiDB-lite"/>
    </source>
</evidence>
<accession>A0AA88XS23</accession>
<dbReference type="InterPro" id="IPR015943">
    <property type="entry name" value="WD40/YVTN_repeat-like_dom_sf"/>
</dbReference>
<dbReference type="InterPro" id="IPR020472">
    <property type="entry name" value="WD40_PAC1"/>
</dbReference>
<dbReference type="PANTHER" id="PTHR19872:SF7">
    <property type="entry name" value="F-BOX AND WD REPEAT DOMAIN CONTAINING PROTEIN 10B-RELATED"/>
    <property type="match status" value="1"/>
</dbReference>
<feature type="region of interest" description="Disordered" evidence="4">
    <location>
        <begin position="1040"/>
        <end position="1117"/>
    </location>
</feature>
<evidence type="ECO:0000259" key="5">
    <source>
        <dbReference type="PROSITE" id="PS50181"/>
    </source>
</evidence>
<dbReference type="PANTHER" id="PTHR19872">
    <property type="entry name" value="UBIQUITIN LIGASE SPECIFICITY FACTOR/HREP PROTEIN"/>
    <property type="match status" value="1"/>
</dbReference>
<dbReference type="InterPro" id="IPR001810">
    <property type="entry name" value="F-box_dom"/>
</dbReference>
<name>A0AA88XS23_PINIB</name>
<dbReference type="Gene3D" id="1.20.1280.50">
    <property type="match status" value="1"/>
</dbReference>
<dbReference type="SUPFAM" id="SSF81383">
    <property type="entry name" value="F-box domain"/>
    <property type="match status" value="1"/>
</dbReference>
<dbReference type="SUPFAM" id="SSF50978">
    <property type="entry name" value="WD40 repeat-like"/>
    <property type="match status" value="1"/>
</dbReference>
<dbReference type="PROSITE" id="PS50294">
    <property type="entry name" value="WD_REPEATS_REGION"/>
    <property type="match status" value="1"/>
</dbReference>
<evidence type="ECO:0000256" key="1">
    <source>
        <dbReference type="ARBA" id="ARBA00022574"/>
    </source>
</evidence>
<feature type="domain" description="F-box" evidence="5">
    <location>
        <begin position="304"/>
        <end position="353"/>
    </location>
</feature>
<dbReference type="InterPro" id="IPR019775">
    <property type="entry name" value="WD40_repeat_CS"/>
</dbReference>
<sequence>MVEVCNNFNNNMSVLSSGVLLNSLVPEHSPLANGKMKHPGSDVEVFEFNIGKAQSLRCVSSDRATTCGKCESCVLTRQLKEVREWFPKMGDQSKKRFMLGLMRRLHSVDLLNQVVSLLQPLLNKDFTYSRSRSAPSLETDSVTLSSDRAMPAREVEYFISNTWTWFQKANYWTKANYALAMLQHCDSFLLHAIGAQSRTLLISEEKAASIAPGGDYIEASSIASTNYSFKSEDRPDLNLLIRSSPHYGIPKVDPFTGEELYLDDEIENDDSGDEPDVSSTPSVDPACMVVPTSAKAYSGVSKHIDFIRSLPVHLAKYILKLLDKTSLNNALLVSRNWRSLVQEVHEEEKINQLLTEDVMLMQGAAAQGVNHQYAKDIDVLVPNLYPGSRTTIRTDEEVVSPTYLQEINFNNAYSGVSTRKVIMEERNVYCGAYNVMVLSDQVDPHRVIHTGGGDLIAIGSKDRKVRFTAIEPDKVDTPMPNPITGHAGSIRCCHILEEQRLIISGSYDTSIRMWDIDTGSCKRIFRGHRDTILTITVVGDYLGSGAKDNSCKVFNLHTGKCHRTFRHRAPVWAVAMSAKSSSWSITSIKFDRWHIITGSTDGYALVWSSQGDHDRCLNALRHPKPVLCLEFMYLRVITGSQDGRIRIWNMVNSQCCRIMRGNSQSTPIRSIIALGDRITLNTDINLLVLNFEPVEWDYTLENDKIPSFVKYGCYADAPIRPQPYPYIRAQRMKRAGATNTKIVHHNKVIETLSEPRTPLQTQYRAAQLPHSAKSLSLKSMENARFIQSAGPESGYESGPSPRALPESRPTSERWTVSSQKSKHSSIAKPPLPKPKPTTPKTIPTHVNVMITDPKQKEYDDDEDDEGTPPTIMKRRVSWAFDTPYVPKSKEISLSETKAVLRSQMRMKAENQVPPDFIYLTINAIQNSMTSSETIHNTEKNMKLLAARFDGLTKRPSSSPSKIDPRTRIPVEEMSLDKLRPKQDDVETVSEVSDNKSVKSMKSNKTTKSMMSHGPDRELYATPCEVKPTKTKIRMSLHPKRIKTTVPSGRSIRPLSASVSRRQPPPDPEENIGRPVTAPSLRRPDTAISSVPSTIATVMPGLVPQQKRQPDRLTTSGYESNLVPMKMYPKDMKEKLSALIESKRRTKSETILRSASDTAIGKVSKYNDPMRSHVKFELRTYEQEQDHIKNVEHQYQKRLQEEDEMLEKKKRAAWLAKVKVRPTTVHGEKPDS</sequence>
<dbReference type="PROSITE" id="PS50181">
    <property type="entry name" value="FBOX"/>
    <property type="match status" value="1"/>
</dbReference>
<dbReference type="InterPro" id="IPR036047">
    <property type="entry name" value="F-box-like_dom_sf"/>
</dbReference>